<feature type="domain" description="RPAP1 N-terminal" evidence="2">
    <location>
        <begin position="54"/>
        <end position="98"/>
    </location>
</feature>
<keyword evidence="4" id="KW-1185">Reference proteome</keyword>
<evidence type="ECO:0000313" key="3">
    <source>
        <dbReference type="EMBL" id="GIZ04169.1"/>
    </source>
</evidence>
<protein>
    <recommendedName>
        <fullName evidence="2">RPAP1 N-terminal domain-containing protein</fullName>
    </recommendedName>
</protein>
<sequence length="164" mass="19265">MDGNDLPEKRPNTEFKNTHEKNLARNLSMSEEEILQHQNLEGNFEERPDVELKNIHEENLAKISSMSEEEILKYQNQLKQYLDPTLIKFIQTEGKKKESILLKHTNKQAANFSTSRQNDNKEELSEHSNVIKSKQIEIPDETKELLEASKEGHWKNMHKIEKEN</sequence>
<comment type="caution">
    <text evidence="3">The sequence shown here is derived from an EMBL/GenBank/DDBJ whole genome shotgun (WGS) entry which is preliminary data.</text>
</comment>
<dbReference type="AlphaFoldDB" id="A0AAV4YCG4"/>
<reference evidence="3 4" key="1">
    <citation type="submission" date="2021-06" db="EMBL/GenBank/DDBJ databases">
        <title>Caerostris extrusa draft genome.</title>
        <authorList>
            <person name="Kono N."/>
            <person name="Arakawa K."/>
        </authorList>
    </citation>
    <scope>NUCLEOTIDE SEQUENCE [LARGE SCALE GENOMIC DNA]</scope>
</reference>
<organism evidence="3 4">
    <name type="scientific">Caerostris extrusa</name>
    <name type="common">Bark spider</name>
    <name type="synonym">Caerostris bankana</name>
    <dbReference type="NCBI Taxonomy" id="172846"/>
    <lineage>
        <taxon>Eukaryota</taxon>
        <taxon>Metazoa</taxon>
        <taxon>Ecdysozoa</taxon>
        <taxon>Arthropoda</taxon>
        <taxon>Chelicerata</taxon>
        <taxon>Arachnida</taxon>
        <taxon>Araneae</taxon>
        <taxon>Araneomorphae</taxon>
        <taxon>Entelegynae</taxon>
        <taxon>Araneoidea</taxon>
        <taxon>Araneidae</taxon>
        <taxon>Caerostris</taxon>
    </lineage>
</organism>
<accession>A0AAV4YCG4</accession>
<proteinExistence type="predicted"/>
<gene>
    <name evidence="3" type="ORF">CEXT_609421</name>
</gene>
<feature type="region of interest" description="Disordered" evidence="1">
    <location>
        <begin position="111"/>
        <end position="132"/>
    </location>
</feature>
<dbReference type="Proteomes" id="UP001054945">
    <property type="component" value="Unassembled WGS sequence"/>
</dbReference>
<dbReference type="Pfam" id="PF08621">
    <property type="entry name" value="RPAP1_N"/>
    <property type="match status" value="1"/>
</dbReference>
<name>A0AAV4YCG4_CAEEX</name>
<evidence type="ECO:0000256" key="1">
    <source>
        <dbReference type="SAM" id="MobiDB-lite"/>
    </source>
</evidence>
<feature type="region of interest" description="Disordered" evidence="1">
    <location>
        <begin position="1"/>
        <end position="20"/>
    </location>
</feature>
<evidence type="ECO:0000313" key="4">
    <source>
        <dbReference type="Proteomes" id="UP001054945"/>
    </source>
</evidence>
<dbReference type="EMBL" id="BPLR01019043">
    <property type="protein sequence ID" value="GIZ04169.1"/>
    <property type="molecule type" value="Genomic_DNA"/>
</dbReference>
<evidence type="ECO:0000259" key="2">
    <source>
        <dbReference type="Pfam" id="PF08621"/>
    </source>
</evidence>
<dbReference type="InterPro" id="IPR013930">
    <property type="entry name" value="RPAP1_N"/>
</dbReference>